<dbReference type="AlphaFoldDB" id="A0A0D7A644"/>
<feature type="region of interest" description="Disordered" evidence="1">
    <location>
        <begin position="294"/>
        <end position="351"/>
    </location>
</feature>
<dbReference type="Proteomes" id="UP000054144">
    <property type="component" value="Unassembled WGS sequence"/>
</dbReference>
<feature type="compositionally biased region" description="Low complexity" evidence="1">
    <location>
        <begin position="472"/>
        <end position="503"/>
    </location>
</feature>
<dbReference type="Gene3D" id="2.40.50.140">
    <property type="entry name" value="Nucleic acid-binding proteins"/>
    <property type="match status" value="1"/>
</dbReference>
<accession>A0A0D7A644</accession>
<gene>
    <name evidence="2" type="ORF">FISHEDRAFT_60683</name>
</gene>
<dbReference type="InterPro" id="IPR012340">
    <property type="entry name" value="NA-bd_OB-fold"/>
</dbReference>
<evidence type="ECO:0000313" key="2">
    <source>
        <dbReference type="EMBL" id="KIY46220.1"/>
    </source>
</evidence>
<feature type="region of interest" description="Disordered" evidence="1">
    <location>
        <begin position="391"/>
        <end position="416"/>
    </location>
</feature>
<evidence type="ECO:0000313" key="3">
    <source>
        <dbReference type="Proteomes" id="UP000054144"/>
    </source>
</evidence>
<evidence type="ECO:0000256" key="1">
    <source>
        <dbReference type="SAM" id="MobiDB-lite"/>
    </source>
</evidence>
<evidence type="ECO:0008006" key="4">
    <source>
        <dbReference type="Google" id="ProtNLM"/>
    </source>
</evidence>
<feature type="compositionally biased region" description="Basic residues" evidence="1">
    <location>
        <begin position="256"/>
        <end position="266"/>
    </location>
</feature>
<dbReference type="EMBL" id="KN882043">
    <property type="protein sequence ID" value="KIY46220.1"/>
    <property type="molecule type" value="Genomic_DNA"/>
</dbReference>
<reference evidence="2 3" key="1">
    <citation type="journal article" date="2015" name="Fungal Genet. Biol.">
        <title>Evolution of novel wood decay mechanisms in Agaricales revealed by the genome sequences of Fistulina hepatica and Cylindrobasidium torrendii.</title>
        <authorList>
            <person name="Floudas D."/>
            <person name="Held B.W."/>
            <person name="Riley R."/>
            <person name="Nagy L.G."/>
            <person name="Koehler G."/>
            <person name="Ransdell A.S."/>
            <person name="Younus H."/>
            <person name="Chow J."/>
            <person name="Chiniquy J."/>
            <person name="Lipzen A."/>
            <person name="Tritt A."/>
            <person name="Sun H."/>
            <person name="Haridas S."/>
            <person name="LaButti K."/>
            <person name="Ohm R.A."/>
            <person name="Kues U."/>
            <person name="Blanchette R.A."/>
            <person name="Grigoriev I.V."/>
            <person name="Minto R.E."/>
            <person name="Hibbett D.S."/>
        </authorList>
    </citation>
    <scope>NUCLEOTIDE SEQUENCE [LARGE SCALE GENOMIC DNA]</scope>
    <source>
        <strain evidence="2 3">ATCC 64428</strain>
    </source>
</reference>
<sequence length="633" mass="69926">MKNRPTKCVAQDAKFDDDDAVWKWTLTSQAVAPCYILDVHKMEKHDNKSKEFFWLGRVPCRFVKLVGRLVGIETQETKNKIVYTCTGGSKFYDLDDGTATIECIQRIRPAPLLPSKAETSANPSEQPRDSRPIGFLGSTAEVIGKVSAWGRGERMITIQEISECPSNSEPVHWRLVKELHCSRYSASIAEPFVVPKEPVASPAVASPAVVPGPSRILRADVQQDSVVVSSAKGKGVVRCQTPQAQSYGPEEPQSPSRHRLRHPARLRNRELTANTFRIYLKYYMDETLLAESIANEQGTEGDPEIPTNCLRRSAEGKRPRLPRMPGEDAPPQKRRRGNSEPPPELDEKDPLAFTLSNLRRVPVLKLMAGRVVAAEIKRRGRAESEKLRCAAAGANASRRPQPSVAKSVPSSRPSSLEGVSRKAKLLFHWAIIELLKEGGIVLWDGPRRAVDDGTSAEDEQKLWKAERSTADATGASLASDLTTTTTTTATANRMDSRAGSGASRSLATAAADALLAGEYPVSDPESDEEAYLPLTPALLAPRVRDAIENLMARPAHHRSDLTREHRRARGPPPGPTIPAILAHLRRDDRWKWLGEWHVEQAIELLTARKLVYSPLPGRWEVFDFVPSACLHLS</sequence>
<keyword evidence="3" id="KW-1185">Reference proteome</keyword>
<feature type="region of interest" description="Disordered" evidence="1">
    <location>
        <begin position="237"/>
        <end position="266"/>
    </location>
</feature>
<feature type="region of interest" description="Disordered" evidence="1">
    <location>
        <begin position="556"/>
        <end position="577"/>
    </location>
</feature>
<name>A0A0D7A644_9AGAR</name>
<dbReference type="OrthoDB" id="77828at2759"/>
<organism evidence="2 3">
    <name type="scientific">Fistulina hepatica ATCC 64428</name>
    <dbReference type="NCBI Taxonomy" id="1128425"/>
    <lineage>
        <taxon>Eukaryota</taxon>
        <taxon>Fungi</taxon>
        <taxon>Dikarya</taxon>
        <taxon>Basidiomycota</taxon>
        <taxon>Agaricomycotina</taxon>
        <taxon>Agaricomycetes</taxon>
        <taxon>Agaricomycetidae</taxon>
        <taxon>Agaricales</taxon>
        <taxon>Fistulinaceae</taxon>
        <taxon>Fistulina</taxon>
    </lineage>
</organism>
<protein>
    <recommendedName>
        <fullName evidence="4">CST complex subunit Stn1 N-terminal domain-containing protein</fullName>
    </recommendedName>
</protein>
<proteinExistence type="predicted"/>
<feature type="region of interest" description="Disordered" evidence="1">
    <location>
        <begin position="114"/>
        <end position="133"/>
    </location>
</feature>
<feature type="region of interest" description="Disordered" evidence="1">
    <location>
        <begin position="466"/>
        <end position="503"/>
    </location>
</feature>